<evidence type="ECO:0008006" key="2">
    <source>
        <dbReference type="Google" id="ProtNLM"/>
    </source>
</evidence>
<organism evidence="1">
    <name type="scientific">Ananas comosus var. bracteatus</name>
    <name type="common">red pineapple</name>
    <dbReference type="NCBI Taxonomy" id="296719"/>
    <lineage>
        <taxon>Eukaryota</taxon>
        <taxon>Viridiplantae</taxon>
        <taxon>Streptophyta</taxon>
        <taxon>Embryophyta</taxon>
        <taxon>Tracheophyta</taxon>
        <taxon>Spermatophyta</taxon>
        <taxon>Magnoliopsida</taxon>
        <taxon>Liliopsida</taxon>
        <taxon>Poales</taxon>
        <taxon>Bromeliaceae</taxon>
        <taxon>Bromelioideae</taxon>
        <taxon>Ananas</taxon>
    </lineage>
</organism>
<name>A0A6V7PGD0_ANACO</name>
<evidence type="ECO:0000313" key="1">
    <source>
        <dbReference type="EMBL" id="CAD1829887.1"/>
    </source>
</evidence>
<protein>
    <recommendedName>
        <fullName evidence="2">Rx N-terminal domain-containing protein</fullName>
    </recommendedName>
</protein>
<proteinExistence type="predicted"/>
<dbReference type="AlphaFoldDB" id="A0A6V7PGD0"/>
<sequence length="103" mass="11487">MLIEAAGNSPHRDSLRGSLHSLEDAIYEVEDVLDLHDYNLLKQKVKNNVEGIVVCLESLPIIKDIIKKIEYCATTYKAEKELDAAREHCHKSKGIPAVLTCGN</sequence>
<reference evidence="1" key="1">
    <citation type="submission" date="2020-07" db="EMBL/GenBank/DDBJ databases">
        <authorList>
            <person name="Lin J."/>
        </authorList>
    </citation>
    <scope>NUCLEOTIDE SEQUENCE</scope>
</reference>
<gene>
    <name evidence="1" type="ORF">CB5_LOCUS13098</name>
</gene>
<dbReference type="EMBL" id="LR862130">
    <property type="protein sequence ID" value="CAD1829887.1"/>
    <property type="molecule type" value="Genomic_DNA"/>
</dbReference>
<accession>A0A6V7PGD0</accession>